<dbReference type="EMBL" id="CP104965">
    <property type="protein sequence ID" value="UXN70967.1"/>
    <property type="molecule type" value="Genomic_DNA"/>
</dbReference>
<dbReference type="GO" id="GO:0016301">
    <property type="term" value="F:kinase activity"/>
    <property type="evidence" value="ECO:0007669"/>
    <property type="project" value="UniProtKB-KW"/>
</dbReference>
<accession>A0ABY6CFU0</accession>
<dbReference type="SUPFAM" id="SSF52540">
    <property type="entry name" value="P-loop containing nucleoside triphosphate hydrolases"/>
    <property type="match status" value="1"/>
</dbReference>
<keyword evidence="1" id="KW-0808">Transferase</keyword>
<dbReference type="Proteomes" id="UP001061862">
    <property type="component" value="Chromosome"/>
</dbReference>
<dbReference type="PRINTS" id="PR01100">
    <property type="entry name" value="SHIKIMTKNASE"/>
</dbReference>
<protein>
    <submittedName>
        <fullName evidence="1">Shikimate kinase</fullName>
    </submittedName>
</protein>
<proteinExistence type="predicted"/>
<dbReference type="RefSeq" id="WP_262170284.1">
    <property type="nucleotide sequence ID" value="NZ_CP104965.1"/>
</dbReference>
<evidence type="ECO:0000313" key="2">
    <source>
        <dbReference type="Proteomes" id="UP001061862"/>
    </source>
</evidence>
<keyword evidence="1" id="KW-0418">Kinase</keyword>
<dbReference type="InterPro" id="IPR031322">
    <property type="entry name" value="Shikimate/glucono_kinase"/>
</dbReference>
<organism evidence="1 2">
    <name type="scientific">Devosia neptuniae</name>
    <dbReference type="NCBI Taxonomy" id="191302"/>
    <lineage>
        <taxon>Bacteria</taxon>
        <taxon>Pseudomonadati</taxon>
        <taxon>Pseudomonadota</taxon>
        <taxon>Alphaproteobacteria</taxon>
        <taxon>Hyphomicrobiales</taxon>
        <taxon>Devosiaceae</taxon>
        <taxon>Devosia</taxon>
    </lineage>
</organism>
<reference evidence="1 2" key="1">
    <citation type="submission" date="2022-09" db="EMBL/GenBank/DDBJ databases">
        <title>Interaction between co-microsymbionts with complementary sets of symbiotic genes in legume-rhizobium systems.</title>
        <authorList>
            <person name="Safronova V."/>
            <person name="Sazanova A."/>
            <person name="Afonin A."/>
            <person name="Chirak E."/>
        </authorList>
    </citation>
    <scope>NUCLEOTIDE SEQUENCE [LARGE SCALE GENOMIC DNA]</scope>
    <source>
        <strain evidence="1 2">A18/4-1</strain>
    </source>
</reference>
<gene>
    <name evidence="1" type="ORF">N8A98_07195</name>
</gene>
<evidence type="ECO:0000313" key="1">
    <source>
        <dbReference type="EMBL" id="UXN70967.1"/>
    </source>
</evidence>
<dbReference type="Gene3D" id="3.40.50.300">
    <property type="entry name" value="P-loop containing nucleotide triphosphate hydrolases"/>
    <property type="match status" value="1"/>
</dbReference>
<dbReference type="Pfam" id="PF01202">
    <property type="entry name" value="SKI"/>
    <property type="match status" value="1"/>
</dbReference>
<dbReference type="InterPro" id="IPR027417">
    <property type="entry name" value="P-loop_NTPase"/>
</dbReference>
<keyword evidence="2" id="KW-1185">Reference proteome</keyword>
<sequence length="191" mass="20972">MIPNPPPHIDIRRPWRAGETIFLLGPGGVGKSTLGRVLAGRLNWPLIDLDLEFCEQIAEIGRFIRQTSYAAYRAENLLLAQRLVARTEGPLVFVTASGFLAAEVESSDYAEARALVGTGYGITLLPSLDIDQATELVVERQLKRGFGLERESETRKFRQRFGRYRGEGDMLVVSSAPAEDVAKAVQAALTA</sequence>
<name>A0ABY6CFU0_9HYPH</name>